<accession>A0ABN8LJ23</accession>
<organism evidence="7 8">
    <name type="scientific">Porites evermanni</name>
    <dbReference type="NCBI Taxonomy" id="104178"/>
    <lineage>
        <taxon>Eukaryota</taxon>
        <taxon>Metazoa</taxon>
        <taxon>Cnidaria</taxon>
        <taxon>Anthozoa</taxon>
        <taxon>Hexacorallia</taxon>
        <taxon>Scleractinia</taxon>
        <taxon>Fungiina</taxon>
        <taxon>Poritidae</taxon>
        <taxon>Porites</taxon>
    </lineage>
</organism>
<dbReference type="InterPro" id="IPR036465">
    <property type="entry name" value="vWFA_dom_sf"/>
</dbReference>
<comment type="subcellular location">
    <subcellularLocation>
        <location evidence="1">Secreted</location>
    </subcellularLocation>
</comment>
<sequence>PSLDIAVVIDETRSVSLSDLIIVLDAAKEMTELFFRRVEDIRFSIVSFAKEAAIRVRFSDPQDKESLKRKFVEMTSDTRTKPTRVDKALEKVNEAFSDPGNRVDSPDVMIIFTDGKTHGHETQLQRENANLMARNVYRVAIGLGTEVDQALLQSISDTFLLISSYYDLAGRINDILKGVCTTPGGYTEWSHWGMCSVTCGGGVHRRYRTCTSPSPSDDGPTCIEQNLGPAEETQECNTGNCPIPGGYSEWSQWEQCNVTCGGGIQRRYRRCTNPPPSDGGSTCIEQDLGPAEAIQQCNQQNCPTPGGYTEWSHWGMCSVTCGGGVHRRYRTCTSPSPSDGGPTCIEQNLGPTEETQECNTGNCPIPGGYTEWSQWELCNVTCGGGIHRRYRTCTNPPPFGGGPSCIEQSLGPDEEDQECNNQDCPVPGGYTEWTEWQECSVTCGSGIRRRSRNCTNPSPSGGGATCTGGNLGPAEETQECNLPDCVVTNLMETIPIGRIGQIAAKTAKDSRAGIDFVFVQLPMDWARIAVVTDLKQRFAATHVKMVINTCAATSRKRSLKPSTGGLTLLVFPQQRLMAFTPPGVSGRSAVIRVAMVFRYEAEAALLHHSVMVVSSETFFLLLLTCEQRFLPCMDFSILLVVRVACQSPSWFVCAATEKRRERLRERF</sequence>
<evidence type="ECO:0000256" key="2">
    <source>
        <dbReference type="ARBA" id="ARBA00022525"/>
    </source>
</evidence>
<proteinExistence type="predicted"/>
<reference evidence="7 8" key="1">
    <citation type="submission" date="2022-05" db="EMBL/GenBank/DDBJ databases">
        <authorList>
            <consortium name="Genoscope - CEA"/>
            <person name="William W."/>
        </authorList>
    </citation>
    <scope>NUCLEOTIDE SEQUENCE [LARGE SCALE GENOMIC DNA]</scope>
</reference>
<evidence type="ECO:0000256" key="4">
    <source>
        <dbReference type="ARBA" id="ARBA00022737"/>
    </source>
</evidence>
<dbReference type="SUPFAM" id="SSF53300">
    <property type="entry name" value="vWA-like"/>
    <property type="match status" value="1"/>
</dbReference>
<protein>
    <recommendedName>
        <fullName evidence="6">VWFA domain-containing protein</fullName>
    </recommendedName>
</protein>
<dbReference type="InterPro" id="IPR036383">
    <property type="entry name" value="TSP1_rpt_sf"/>
</dbReference>
<dbReference type="Proteomes" id="UP001159427">
    <property type="component" value="Unassembled WGS sequence"/>
</dbReference>
<feature type="non-terminal residue" evidence="7">
    <location>
        <position position="1"/>
    </location>
</feature>
<keyword evidence="2" id="KW-0964">Secreted</keyword>
<keyword evidence="3" id="KW-0732">Signal</keyword>
<evidence type="ECO:0000256" key="5">
    <source>
        <dbReference type="ARBA" id="ARBA00023157"/>
    </source>
</evidence>
<gene>
    <name evidence="7" type="ORF">PEVE_00035475</name>
</gene>
<evidence type="ECO:0000256" key="3">
    <source>
        <dbReference type="ARBA" id="ARBA00022729"/>
    </source>
</evidence>
<feature type="domain" description="VWFA" evidence="6">
    <location>
        <begin position="4"/>
        <end position="179"/>
    </location>
</feature>
<dbReference type="PANTHER" id="PTHR22906:SF43">
    <property type="entry name" value="PROPERDIN"/>
    <property type="match status" value="1"/>
</dbReference>
<dbReference type="CDD" id="cd01450">
    <property type="entry name" value="vWFA_subfamily_ECM"/>
    <property type="match status" value="1"/>
</dbReference>
<name>A0ABN8LJ23_9CNID</name>
<comment type="caution">
    <text evidence="7">The sequence shown here is derived from an EMBL/GenBank/DDBJ whole genome shotgun (WGS) entry which is preliminary data.</text>
</comment>
<dbReference type="PROSITE" id="PS50092">
    <property type="entry name" value="TSP1"/>
    <property type="match status" value="5"/>
</dbReference>
<dbReference type="Pfam" id="PF00092">
    <property type="entry name" value="VWA"/>
    <property type="match status" value="1"/>
</dbReference>
<dbReference type="SMART" id="SM00209">
    <property type="entry name" value="TSP1"/>
    <property type="match status" value="5"/>
</dbReference>
<evidence type="ECO:0000256" key="1">
    <source>
        <dbReference type="ARBA" id="ARBA00004613"/>
    </source>
</evidence>
<dbReference type="InterPro" id="IPR000884">
    <property type="entry name" value="TSP1_rpt"/>
</dbReference>
<dbReference type="PANTHER" id="PTHR22906">
    <property type="entry name" value="PROPERDIN"/>
    <property type="match status" value="1"/>
</dbReference>
<evidence type="ECO:0000313" key="7">
    <source>
        <dbReference type="EMBL" id="CAH3017132.1"/>
    </source>
</evidence>
<dbReference type="Gene3D" id="2.20.100.10">
    <property type="entry name" value="Thrombospondin type-1 (TSP1) repeat"/>
    <property type="match status" value="5"/>
</dbReference>
<dbReference type="Gene3D" id="3.40.50.410">
    <property type="entry name" value="von Willebrand factor, type A domain"/>
    <property type="match status" value="1"/>
</dbReference>
<dbReference type="EMBL" id="CALNXI010000055">
    <property type="protein sequence ID" value="CAH3017132.1"/>
    <property type="molecule type" value="Genomic_DNA"/>
</dbReference>
<dbReference type="SUPFAM" id="SSF82895">
    <property type="entry name" value="TSP-1 type 1 repeat"/>
    <property type="match status" value="5"/>
</dbReference>
<keyword evidence="8" id="KW-1185">Reference proteome</keyword>
<dbReference type="Pfam" id="PF00090">
    <property type="entry name" value="TSP_1"/>
    <property type="match status" value="5"/>
</dbReference>
<dbReference type="InterPro" id="IPR002035">
    <property type="entry name" value="VWF_A"/>
</dbReference>
<keyword evidence="5" id="KW-1015">Disulfide bond</keyword>
<evidence type="ECO:0000259" key="6">
    <source>
        <dbReference type="PROSITE" id="PS50234"/>
    </source>
</evidence>
<keyword evidence="4" id="KW-0677">Repeat</keyword>
<evidence type="ECO:0000313" key="8">
    <source>
        <dbReference type="Proteomes" id="UP001159427"/>
    </source>
</evidence>
<dbReference type="InterPro" id="IPR052065">
    <property type="entry name" value="Compl_asym_regulator"/>
</dbReference>
<dbReference type="SMART" id="SM00327">
    <property type="entry name" value="VWA"/>
    <property type="match status" value="1"/>
</dbReference>
<dbReference type="PROSITE" id="PS50234">
    <property type="entry name" value="VWFA"/>
    <property type="match status" value="1"/>
</dbReference>